<evidence type="ECO:0000313" key="5">
    <source>
        <dbReference type="EMBL" id="PCK30138.1"/>
    </source>
</evidence>
<dbReference type="PROSITE" id="PS51257">
    <property type="entry name" value="PROKAR_LIPOPROTEIN"/>
    <property type="match status" value="1"/>
</dbReference>
<feature type="coiled-coil region" evidence="3">
    <location>
        <begin position="84"/>
        <end position="136"/>
    </location>
</feature>
<evidence type="ECO:0000313" key="6">
    <source>
        <dbReference type="Proteomes" id="UP000228621"/>
    </source>
</evidence>
<feature type="coiled-coil region" evidence="3">
    <location>
        <begin position="181"/>
        <end position="208"/>
    </location>
</feature>
<dbReference type="Gene3D" id="2.40.30.170">
    <property type="match status" value="1"/>
</dbReference>
<dbReference type="GO" id="GO:0030313">
    <property type="term" value="C:cell envelope"/>
    <property type="evidence" value="ECO:0007669"/>
    <property type="project" value="UniProtKB-SubCell"/>
</dbReference>
<dbReference type="Proteomes" id="UP000228621">
    <property type="component" value="Unassembled WGS sequence"/>
</dbReference>
<dbReference type="Pfam" id="PF25954">
    <property type="entry name" value="Beta-barrel_RND_2"/>
    <property type="match status" value="1"/>
</dbReference>
<comment type="subcellular location">
    <subcellularLocation>
        <location evidence="1">Cell envelope</location>
    </subcellularLocation>
</comment>
<proteinExistence type="predicted"/>
<dbReference type="AlphaFoldDB" id="A0A2A5JL33"/>
<sequence length="384" mass="42752">MKNKLKVIFACALLSGCGENADHTHLVSPQSVTISVAANGELESKSRTLIAPPSIKRMWQYKIKQLVPENTQAKKGQVLVSFDDQTVRERLMDYRAKLAQAEKELENKQAEVIKQEEELKLALAEAQMNFDKAKRRAEIIDNSRSDNDRKKAQIDFTIAQNDLQLAKSKLAFHKNNKELSIQLAKSKVARMDAEVKELQRDIARLKVKAPMDGIVAYRANREGEKPSTDESVQFGEPVIELSVLEQMQVKAQINESDFGRIAIGQQAKVTIDSANSLVVTGTLVEIGKAFREKSYQDRSRIVDAIIQLDEVDTERLRPGLTARVEITTAKVDNALTVPLSAIRQRDNRYLVTTTEGEQEVEVSHTTATLAVISSGLSNGAEVKL</sequence>
<comment type="caution">
    <text evidence="5">The sequence shown here is derived from an EMBL/GenBank/DDBJ whole genome shotgun (WGS) entry which is preliminary data.</text>
</comment>
<organism evidence="5 6">
    <name type="scientific">Pseudoalteromonas piscicida</name>
    <dbReference type="NCBI Taxonomy" id="43662"/>
    <lineage>
        <taxon>Bacteria</taxon>
        <taxon>Pseudomonadati</taxon>
        <taxon>Pseudomonadota</taxon>
        <taxon>Gammaproteobacteria</taxon>
        <taxon>Alteromonadales</taxon>
        <taxon>Pseudoalteromonadaceae</taxon>
        <taxon>Pseudoalteromonas</taxon>
    </lineage>
</organism>
<feature type="domain" description="CusB-like beta-barrel" evidence="4">
    <location>
        <begin position="249"/>
        <end position="329"/>
    </location>
</feature>
<reference evidence="6" key="1">
    <citation type="journal article" date="2019" name="Genome Announc.">
        <title>Draft Genome Sequence of Pseudoalteromonas piscicida Strain 36Y ROTHPW, an Hypersaline Seawater Isolate from the South Coast of Sonora, Mexico.</title>
        <authorList>
            <person name="Sanchez-Diaz R."/>
            <person name="Molina-Garza Z.J."/>
            <person name="Cruz-Suarez L.E."/>
            <person name="Selvin J."/>
            <person name="Kiran G.S."/>
            <person name="Ibarra-Gamez J.C."/>
            <person name="Gomez-Gil B."/>
            <person name="Galaviz-Silva L."/>
        </authorList>
    </citation>
    <scope>NUCLEOTIDE SEQUENCE [LARGE SCALE GENOMIC DNA]</scope>
    <source>
        <strain evidence="6">36Y_RITHPW</strain>
    </source>
</reference>
<dbReference type="PANTHER" id="PTHR32347:SF23">
    <property type="entry name" value="BLL5650 PROTEIN"/>
    <property type="match status" value="1"/>
</dbReference>
<protein>
    <submittedName>
        <fullName evidence="5">HlyD family secretion protein</fullName>
    </submittedName>
</protein>
<gene>
    <name evidence="5" type="ORF">CEX98_18960</name>
</gene>
<evidence type="ECO:0000256" key="2">
    <source>
        <dbReference type="ARBA" id="ARBA00023054"/>
    </source>
</evidence>
<dbReference type="RefSeq" id="WP_099643582.1">
    <property type="nucleotide sequence ID" value="NZ_NKHF01000096.1"/>
</dbReference>
<name>A0A2A5JL33_PSEO7</name>
<evidence type="ECO:0000259" key="4">
    <source>
        <dbReference type="Pfam" id="PF25954"/>
    </source>
</evidence>
<dbReference type="Gene3D" id="6.20.50.140">
    <property type="match status" value="1"/>
</dbReference>
<dbReference type="EMBL" id="NKHF01000096">
    <property type="protein sequence ID" value="PCK30138.1"/>
    <property type="molecule type" value="Genomic_DNA"/>
</dbReference>
<dbReference type="InterPro" id="IPR058792">
    <property type="entry name" value="Beta-barrel_RND_2"/>
</dbReference>
<dbReference type="SUPFAM" id="SSF111369">
    <property type="entry name" value="HlyD-like secretion proteins"/>
    <property type="match status" value="1"/>
</dbReference>
<keyword evidence="6" id="KW-1185">Reference proteome</keyword>
<evidence type="ECO:0000256" key="3">
    <source>
        <dbReference type="SAM" id="Coils"/>
    </source>
</evidence>
<accession>A0A2A5JL33</accession>
<dbReference type="InterPro" id="IPR050465">
    <property type="entry name" value="UPF0194_transport"/>
</dbReference>
<dbReference type="PANTHER" id="PTHR32347">
    <property type="entry name" value="EFFLUX SYSTEM COMPONENT YKNX-RELATED"/>
    <property type="match status" value="1"/>
</dbReference>
<evidence type="ECO:0000256" key="1">
    <source>
        <dbReference type="ARBA" id="ARBA00004196"/>
    </source>
</evidence>
<keyword evidence="2 3" id="KW-0175">Coiled coil</keyword>
<dbReference type="OrthoDB" id="9811754at2"/>